<gene>
    <name evidence="1" type="ORF">A2264_02830</name>
</gene>
<comment type="caution">
    <text evidence="1">The sequence shown here is derived from an EMBL/GenBank/DDBJ whole genome shotgun (WGS) entry which is preliminary data.</text>
</comment>
<evidence type="ECO:0000313" key="2">
    <source>
        <dbReference type="Proteomes" id="UP000176614"/>
    </source>
</evidence>
<dbReference type="Proteomes" id="UP000176614">
    <property type="component" value="Unassembled WGS sequence"/>
</dbReference>
<name>A0A1F4W1J7_UNCKA</name>
<evidence type="ECO:0000313" key="1">
    <source>
        <dbReference type="EMBL" id="OGC63292.1"/>
    </source>
</evidence>
<dbReference type="EMBL" id="MEVT01000007">
    <property type="protein sequence ID" value="OGC63292.1"/>
    <property type="molecule type" value="Genomic_DNA"/>
</dbReference>
<organism evidence="1 2">
    <name type="scientific">candidate division WWE3 bacterium RIFOXYA2_FULL_46_9</name>
    <dbReference type="NCBI Taxonomy" id="1802636"/>
    <lineage>
        <taxon>Bacteria</taxon>
        <taxon>Katanobacteria</taxon>
    </lineage>
</organism>
<dbReference type="AlphaFoldDB" id="A0A1F4W1J7"/>
<protein>
    <submittedName>
        <fullName evidence="1">Uncharacterized protein</fullName>
    </submittedName>
</protein>
<proteinExistence type="predicted"/>
<accession>A0A1F4W1J7</accession>
<sequence length="101" mass="11444">MDILAQGSNMVVYKLGDKVLKISKYACHKALQRSILTDYRKSKKLTGIYTKVPTTYHAFFDRADKMNIVESYEGESIKAIIIRSDQIRSDQICLLIGALIS</sequence>
<reference evidence="1 2" key="1">
    <citation type="journal article" date="2016" name="Nat. Commun.">
        <title>Thousands of microbial genomes shed light on interconnected biogeochemical processes in an aquifer system.</title>
        <authorList>
            <person name="Anantharaman K."/>
            <person name="Brown C.T."/>
            <person name="Hug L.A."/>
            <person name="Sharon I."/>
            <person name="Castelle C.J."/>
            <person name="Probst A.J."/>
            <person name="Thomas B.C."/>
            <person name="Singh A."/>
            <person name="Wilkins M.J."/>
            <person name="Karaoz U."/>
            <person name="Brodie E.L."/>
            <person name="Williams K.H."/>
            <person name="Hubbard S.S."/>
            <person name="Banfield J.F."/>
        </authorList>
    </citation>
    <scope>NUCLEOTIDE SEQUENCE [LARGE SCALE GENOMIC DNA]</scope>
</reference>